<evidence type="ECO:0000256" key="2">
    <source>
        <dbReference type="PROSITE-ProRule" id="PRU00117"/>
    </source>
</evidence>
<evidence type="ECO:0000259" key="3">
    <source>
        <dbReference type="Pfam" id="PF22891"/>
    </source>
</evidence>
<dbReference type="PROSITE" id="PS50084">
    <property type="entry name" value="KH_TYPE_1"/>
    <property type="match status" value="1"/>
</dbReference>
<evidence type="ECO:0000256" key="1">
    <source>
        <dbReference type="ARBA" id="ARBA00022884"/>
    </source>
</evidence>
<dbReference type="PANTHER" id="PTHR12826">
    <property type="entry name" value="RIBONUCLEASE Y"/>
    <property type="match status" value="1"/>
</dbReference>
<proteinExistence type="predicted"/>
<keyword evidence="5" id="KW-1185">Reference proteome</keyword>
<dbReference type="Proteomes" id="UP001055553">
    <property type="component" value="Chromosome"/>
</dbReference>
<dbReference type="GO" id="GO:0003723">
    <property type="term" value="F:RNA binding"/>
    <property type="evidence" value="ECO:0007669"/>
    <property type="project" value="UniProtKB-UniRule"/>
</dbReference>
<sequence>MYIYEFELGNINKNKLKEFLENKGIKYHIDKNKMKVFLEDFYFGYRFDKFIKSIEAGFNIELSSNILYNNWDILYIDLKQVFEKKENHIIRIEGRIIGEDGKAIREIMNKTASNIIIDDRYIYLLGDSISIQAAYEAIKRLVNGQKHDHVYEFLNKYVKNLKNKEIEIYKYTKQ</sequence>
<dbReference type="AlphaFoldDB" id="A0A915SFR0"/>
<dbReference type="InterPro" id="IPR036612">
    <property type="entry name" value="KH_dom_type_1_sf"/>
</dbReference>
<dbReference type="SUPFAM" id="SSF54791">
    <property type="entry name" value="Eukaryotic type KH-domain (KH-domain type I)"/>
    <property type="match status" value="1"/>
</dbReference>
<organism evidence="4 5">
    <name type="scientific">Nanobdella aerobiophila</name>
    <dbReference type="NCBI Taxonomy" id="2586965"/>
    <lineage>
        <taxon>Archaea</taxon>
        <taxon>Nanobdellota</taxon>
        <taxon>Nanobdellia</taxon>
        <taxon>Nanobdellales</taxon>
        <taxon>Nanobdellaceae</taxon>
        <taxon>Nanobdella</taxon>
    </lineage>
</organism>
<dbReference type="GeneID" id="74568352"/>
<evidence type="ECO:0000313" key="4">
    <source>
        <dbReference type="EMBL" id="BBL45569.1"/>
    </source>
</evidence>
<dbReference type="PANTHER" id="PTHR12826:SF13">
    <property type="entry name" value="RNA-BINDING PROTEIN PNO1"/>
    <property type="match status" value="1"/>
</dbReference>
<dbReference type="Gene3D" id="3.30.1370.10">
    <property type="entry name" value="K Homology domain, type 1"/>
    <property type="match status" value="1"/>
</dbReference>
<dbReference type="EMBL" id="AP019769">
    <property type="protein sequence ID" value="BBL45569.1"/>
    <property type="molecule type" value="Genomic_DNA"/>
</dbReference>
<protein>
    <submittedName>
        <fullName evidence="4">KH type 1 domain protein</fullName>
    </submittedName>
</protein>
<gene>
    <name evidence="4" type="ORF">MJ1_0406</name>
</gene>
<dbReference type="Pfam" id="PF22891">
    <property type="entry name" value="KH_PNO1_2nd"/>
    <property type="match status" value="1"/>
</dbReference>
<dbReference type="InterPro" id="IPR055211">
    <property type="entry name" value="KH_PNO1_2nd"/>
</dbReference>
<evidence type="ECO:0000313" key="5">
    <source>
        <dbReference type="Proteomes" id="UP001055553"/>
    </source>
</evidence>
<accession>A0A915SFR0</accession>
<dbReference type="RefSeq" id="WP_258392886.1">
    <property type="nucleotide sequence ID" value="NZ_AP019769.1"/>
</dbReference>
<keyword evidence="1 2" id="KW-0694">RNA-binding</keyword>
<dbReference type="KEGG" id="naer:MJ1_0406"/>
<name>A0A915SFR0_9ARCH</name>
<feature type="domain" description="PNO1 second type I KH" evidence="3">
    <location>
        <begin position="76"/>
        <end position="156"/>
    </location>
</feature>
<reference evidence="5" key="1">
    <citation type="journal article" date="2022" name="Int. J. Syst. Evol. Microbiol.">
        <title>Nanobdella aerobiophila gen. nov., sp. nov., a thermoacidophilic, obligate ectosymbiotic archaeon, and proposal of Nanobdellaceae fam. nov., Nanobdellales ord. nov. and Nanobdellia class. nov.</title>
        <authorList>
            <person name="Kato S."/>
            <person name="Ogasawara A."/>
            <person name="Itoh T."/>
            <person name="Sakai H.D."/>
            <person name="Shimizu M."/>
            <person name="Yuki M."/>
            <person name="Kaneko M."/>
            <person name="Takashina T."/>
            <person name="Ohkuma M."/>
        </authorList>
    </citation>
    <scope>NUCLEOTIDE SEQUENCE [LARGE SCALE GENOMIC DNA]</scope>
    <source>
        <strain evidence="5">MJ1</strain>
    </source>
</reference>